<protein>
    <submittedName>
        <fullName evidence="2">(African queen) hypothetical protein</fullName>
    </submittedName>
</protein>
<dbReference type="Proteomes" id="UP000789524">
    <property type="component" value="Unassembled WGS sequence"/>
</dbReference>
<evidence type="ECO:0000256" key="1">
    <source>
        <dbReference type="SAM" id="MobiDB-lite"/>
    </source>
</evidence>
<gene>
    <name evidence="2" type="ORF">DCHRY22_LOCUS12006</name>
</gene>
<feature type="region of interest" description="Disordered" evidence="1">
    <location>
        <begin position="65"/>
        <end position="95"/>
    </location>
</feature>
<reference evidence="2" key="1">
    <citation type="submission" date="2021-09" db="EMBL/GenBank/DDBJ databases">
        <authorList>
            <person name="Martin H S."/>
        </authorList>
    </citation>
    <scope>NUCLEOTIDE SEQUENCE</scope>
</reference>
<accession>A0A8J2VUX4</accession>
<evidence type="ECO:0000313" key="3">
    <source>
        <dbReference type="Proteomes" id="UP000789524"/>
    </source>
</evidence>
<dbReference type="AlphaFoldDB" id="A0A8J2VUX4"/>
<sequence length="95" mass="10844">MVPKVALQPINRVMITEDLARASRGSIKKIVSHLPTRSPKYRRAALMENVFYSLRHRRCFGCYASGPSSSRRSVSEYPRWSESAPASREASRPRH</sequence>
<name>A0A8J2VUX4_9NEOP</name>
<proteinExistence type="predicted"/>
<keyword evidence="3" id="KW-1185">Reference proteome</keyword>
<dbReference type="EMBL" id="CAKASE010000074">
    <property type="protein sequence ID" value="CAG9576325.1"/>
    <property type="molecule type" value="Genomic_DNA"/>
</dbReference>
<evidence type="ECO:0000313" key="2">
    <source>
        <dbReference type="EMBL" id="CAG9576325.1"/>
    </source>
</evidence>
<organism evidence="2 3">
    <name type="scientific">Danaus chrysippus</name>
    <name type="common">African queen</name>
    <dbReference type="NCBI Taxonomy" id="151541"/>
    <lineage>
        <taxon>Eukaryota</taxon>
        <taxon>Metazoa</taxon>
        <taxon>Ecdysozoa</taxon>
        <taxon>Arthropoda</taxon>
        <taxon>Hexapoda</taxon>
        <taxon>Insecta</taxon>
        <taxon>Pterygota</taxon>
        <taxon>Neoptera</taxon>
        <taxon>Endopterygota</taxon>
        <taxon>Lepidoptera</taxon>
        <taxon>Glossata</taxon>
        <taxon>Ditrysia</taxon>
        <taxon>Papilionoidea</taxon>
        <taxon>Nymphalidae</taxon>
        <taxon>Danainae</taxon>
        <taxon>Danaini</taxon>
        <taxon>Danaina</taxon>
        <taxon>Danaus</taxon>
        <taxon>Anosia</taxon>
    </lineage>
</organism>
<comment type="caution">
    <text evidence="2">The sequence shown here is derived from an EMBL/GenBank/DDBJ whole genome shotgun (WGS) entry which is preliminary data.</text>
</comment>